<reference evidence="2" key="1">
    <citation type="journal article" date="2019" name="Curr. Biol.">
        <title>Genome Sequence of Striga asiatica Provides Insight into the Evolution of Plant Parasitism.</title>
        <authorList>
            <person name="Yoshida S."/>
            <person name="Kim S."/>
            <person name="Wafula E.K."/>
            <person name="Tanskanen J."/>
            <person name="Kim Y.M."/>
            <person name="Honaas L."/>
            <person name="Yang Z."/>
            <person name="Spallek T."/>
            <person name="Conn C.E."/>
            <person name="Ichihashi Y."/>
            <person name="Cheong K."/>
            <person name="Cui S."/>
            <person name="Der J.P."/>
            <person name="Gundlach H."/>
            <person name="Jiao Y."/>
            <person name="Hori C."/>
            <person name="Ishida J.K."/>
            <person name="Kasahara H."/>
            <person name="Kiba T."/>
            <person name="Kim M.S."/>
            <person name="Koo N."/>
            <person name="Laohavisit A."/>
            <person name="Lee Y.H."/>
            <person name="Lumba S."/>
            <person name="McCourt P."/>
            <person name="Mortimer J.C."/>
            <person name="Mutuku J.M."/>
            <person name="Nomura T."/>
            <person name="Sasaki-Sekimoto Y."/>
            <person name="Seto Y."/>
            <person name="Wang Y."/>
            <person name="Wakatake T."/>
            <person name="Sakakibara H."/>
            <person name="Demura T."/>
            <person name="Yamaguchi S."/>
            <person name="Yoneyama K."/>
            <person name="Manabe R.I."/>
            <person name="Nelson D.C."/>
            <person name="Schulman A.H."/>
            <person name="Timko M.P."/>
            <person name="dePamphilis C.W."/>
            <person name="Choi D."/>
            <person name="Shirasu K."/>
        </authorList>
    </citation>
    <scope>NUCLEOTIDE SEQUENCE [LARGE SCALE GENOMIC DNA]</scope>
    <source>
        <strain evidence="2">cv. UVA1</strain>
    </source>
</reference>
<name>A0A5A7P3H1_STRAF</name>
<comment type="caution">
    <text evidence="1">The sequence shown here is derived from an EMBL/GenBank/DDBJ whole genome shotgun (WGS) entry which is preliminary data.</text>
</comment>
<keyword evidence="2" id="KW-1185">Reference proteome</keyword>
<organism evidence="1 2">
    <name type="scientific">Striga asiatica</name>
    <name type="common">Asiatic witchweed</name>
    <name type="synonym">Buchnera asiatica</name>
    <dbReference type="NCBI Taxonomy" id="4170"/>
    <lineage>
        <taxon>Eukaryota</taxon>
        <taxon>Viridiplantae</taxon>
        <taxon>Streptophyta</taxon>
        <taxon>Embryophyta</taxon>
        <taxon>Tracheophyta</taxon>
        <taxon>Spermatophyta</taxon>
        <taxon>Magnoliopsida</taxon>
        <taxon>eudicotyledons</taxon>
        <taxon>Gunneridae</taxon>
        <taxon>Pentapetalae</taxon>
        <taxon>asterids</taxon>
        <taxon>lamiids</taxon>
        <taxon>Lamiales</taxon>
        <taxon>Orobanchaceae</taxon>
        <taxon>Buchnereae</taxon>
        <taxon>Striga</taxon>
    </lineage>
</organism>
<accession>A0A5A7P3H1</accession>
<gene>
    <name evidence="1" type="ORF">STAS_02988</name>
</gene>
<protein>
    <submittedName>
        <fullName evidence="1">Jasmonate Zim-domain protein</fullName>
    </submittedName>
</protein>
<dbReference type="OrthoDB" id="909247at2759"/>
<dbReference type="InterPro" id="IPR018467">
    <property type="entry name" value="CCT_CS"/>
</dbReference>
<evidence type="ECO:0000313" key="1">
    <source>
        <dbReference type="EMBL" id="GER27292.1"/>
    </source>
</evidence>
<proteinExistence type="predicted"/>
<evidence type="ECO:0000313" key="2">
    <source>
        <dbReference type="Proteomes" id="UP000325081"/>
    </source>
</evidence>
<dbReference type="Pfam" id="PF09425">
    <property type="entry name" value="Jas_motif"/>
    <property type="match status" value="1"/>
</dbReference>
<sequence length="167" mass="18562">MEIDFLGLNSSTTARPSDNIEEQYGFKDAAIFSAANLGVETSLSLSTAPSLSCKTEILNFSEKKEKKLAEFYYLNHTSTQLRKASQIPAEAALISMITDNLQEKAAPRLSDHARICRTIPGYTPTVAMARRATLARFLEKRLHRMNKARKAHIMGKSINAANRMVKS</sequence>
<dbReference type="Proteomes" id="UP000325081">
    <property type="component" value="Unassembled WGS sequence"/>
</dbReference>
<dbReference type="EMBL" id="BKCP01001669">
    <property type="protein sequence ID" value="GER27292.1"/>
    <property type="molecule type" value="Genomic_DNA"/>
</dbReference>
<dbReference type="AlphaFoldDB" id="A0A5A7P3H1"/>